<feature type="domain" description="EF-hand" evidence="3">
    <location>
        <begin position="9"/>
        <end position="44"/>
    </location>
</feature>
<accession>A0A9P5XJM7</accession>
<dbReference type="InterPro" id="IPR002048">
    <property type="entry name" value="EF_hand_dom"/>
</dbReference>
<dbReference type="InterPro" id="IPR050230">
    <property type="entry name" value="CALM/Myosin/TropC-like"/>
</dbReference>
<dbReference type="PROSITE" id="PS00018">
    <property type="entry name" value="EF_HAND_1"/>
    <property type="match status" value="4"/>
</dbReference>
<dbReference type="EMBL" id="MU151083">
    <property type="protein sequence ID" value="KAF9451587.1"/>
    <property type="molecule type" value="Genomic_DNA"/>
</dbReference>
<dbReference type="InterPro" id="IPR011992">
    <property type="entry name" value="EF-hand-dom_pair"/>
</dbReference>
<keyword evidence="2" id="KW-0106">Calcium</keyword>
<gene>
    <name evidence="4" type="ORF">P691DRAFT_699074</name>
</gene>
<feature type="domain" description="EF-hand" evidence="3">
    <location>
        <begin position="124"/>
        <end position="158"/>
    </location>
</feature>
<dbReference type="GO" id="GO:0005509">
    <property type="term" value="F:calcium ion binding"/>
    <property type="evidence" value="ECO:0007669"/>
    <property type="project" value="InterPro"/>
</dbReference>
<protein>
    <submittedName>
        <fullName evidence="4">Calmodulin-A</fullName>
    </submittedName>
</protein>
<dbReference type="CDD" id="cd00051">
    <property type="entry name" value="EFh"/>
    <property type="match status" value="2"/>
</dbReference>
<dbReference type="Proteomes" id="UP000807342">
    <property type="component" value="Unassembled WGS sequence"/>
</dbReference>
<feature type="domain" description="EF-hand" evidence="3">
    <location>
        <begin position="45"/>
        <end position="80"/>
    </location>
</feature>
<dbReference type="InterPro" id="IPR018247">
    <property type="entry name" value="EF_Hand_1_Ca_BS"/>
</dbReference>
<proteinExistence type="predicted"/>
<dbReference type="OrthoDB" id="26525at2759"/>
<sequence length="158" mass="17954">MPLTRDIAERISAYRDSFQLFDKDGNGAISPQELTDVMRDLGQTPTEAELKVIMRDLDTNKDGNIDFSEFLCLMSARSKVSRTGKVDDNEDEIRETFKVFDKDGNGSINLEELKTVMKNLGVKVTDEECKMMMKEADEDGNGVVDFNEFRRVSFIHPT</sequence>
<reference evidence="4" key="1">
    <citation type="submission" date="2020-11" db="EMBL/GenBank/DDBJ databases">
        <authorList>
            <consortium name="DOE Joint Genome Institute"/>
            <person name="Ahrendt S."/>
            <person name="Riley R."/>
            <person name="Andreopoulos W."/>
            <person name="Labutti K."/>
            <person name="Pangilinan J."/>
            <person name="Ruiz-Duenas F.J."/>
            <person name="Barrasa J.M."/>
            <person name="Sanchez-Garcia M."/>
            <person name="Camarero S."/>
            <person name="Miyauchi S."/>
            <person name="Serrano A."/>
            <person name="Linde D."/>
            <person name="Babiker R."/>
            <person name="Drula E."/>
            <person name="Ayuso-Fernandez I."/>
            <person name="Pacheco R."/>
            <person name="Padilla G."/>
            <person name="Ferreira P."/>
            <person name="Barriuso J."/>
            <person name="Kellner H."/>
            <person name="Castanera R."/>
            <person name="Alfaro M."/>
            <person name="Ramirez L."/>
            <person name="Pisabarro A.G."/>
            <person name="Kuo A."/>
            <person name="Tritt A."/>
            <person name="Lipzen A."/>
            <person name="He G."/>
            <person name="Yan M."/>
            <person name="Ng V."/>
            <person name="Cullen D."/>
            <person name="Martin F."/>
            <person name="Rosso M.-N."/>
            <person name="Henrissat B."/>
            <person name="Hibbett D."/>
            <person name="Martinez A.T."/>
            <person name="Grigoriev I.V."/>
        </authorList>
    </citation>
    <scope>NUCLEOTIDE SEQUENCE</scope>
    <source>
        <strain evidence="4">MF-IS2</strain>
    </source>
</reference>
<evidence type="ECO:0000313" key="4">
    <source>
        <dbReference type="EMBL" id="KAF9451587.1"/>
    </source>
</evidence>
<evidence type="ECO:0000256" key="2">
    <source>
        <dbReference type="ARBA" id="ARBA00022837"/>
    </source>
</evidence>
<keyword evidence="5" id="KW-1185">Reference proteome</keyword>
<comment type="caution">
    <text evidence="4">The sequence shown here is derived from an EMBL/GenBank/DDBJ whole genome shotgun (WGS) entry which is preliminary data.</text>
</comment>
<evidence type="ECO:0000256" key="1">
    <source>
        <dbReference type="ARBA" id="ARBA00022737"/>
    </source>
</evidence>
<dbReference type="SUPFAM" id="SSF47473">
    <property type="entry name" value="EF-hand"/>
    <property type="match status" value="1"/>
</dbReference>
<dbReference type="PROSITE" id="PS00303">
    <property type="entry name" value="S100_CABP"/>
    <property type="match status" value="1"/>
</dbReference>
<name>A0A9P5XJM7_9AGAR</name>
<keyword evidence="1" id="KW-0677">Repeat</keyword>
<organism evidence="4 5">
    <name type="scientific">Macrolepiota fuliginosa MF-IS2</name>
    <dbReference type="NCBI Taxonomy" id="1400762"/>
    <lineage>
        <taxon>Eukaryota</taxon>
        <taxon>Fungi</taxon>
        <taxon>Dikarya</taxon>
        <taxon>Basidiomycota</taxon>
        <taxon>Agaricomycotina</taxon>
        <taxon>Agaricomycetes</taxon>
        <taxon>Agaricomycetidae</taxon>
        <taxon>Agaricales</taxon>
        <taxon>Agaricineae</taxon>
        <taxon>Agaricaceae</taxon>
        <taxon>Macrolepiota</taxon>
    </lineage>
</organism>
<dbReference type="InterPro" id="IPR001751">
    <property type="entry name" value="S100/CaBP7/8-like_CS"/>
</dbReference>
<dbReference type="FunFam" id="1.10.238.10:FF:000001">
    <property type="entry name" value="Calmodulin 1"/>
    <property type="match status" value="1"/>
</dbReference>
<dbReference type="SMART" id="SM00054">
    <property type="entry name" value="EFh"/>
    <property type="match status" value="4"/>
</dbReference>
<dbReference type="Pfam" id="PF13499">
    <property type="entry name" value="EF-hand_7"/>
    <property type="match status" value="2"/>
</dbReference>
<evidence type="ECO:0000259" key="3">
    <source>
        <dbReference type="PROSITE" id="PS50222"/>
    </source>
</evidence>
<evidence type="ECO:0000313" key="5">
    <source>
        <dbReference type="Proteomes" id="UP000807342"/>
    </source>
</evidence>
<dbReference type="AlphaFoldDB" id="A0A9P5XJM7"/>
<dbReference type="GO" id="GO:0016460">
    <property type="term" value="C:myosin II complex"/>
    <property type="evidence" value="ECO:0007669"/>
    <property type="project" value="TreeGrafter"/>
</dbReference>
<dbReference type="Gene3D" id="1.10.238.10">
    <property type="entry name" value="EF-hand"/>
    <property type="match status" value="2"/>
</dbReference>
<dbReference type="PANTHER" id="PTHR23048:SF0">
    <property type="entry name" value="CALMODULIN LIKE 3"/>
    <property type="match status" value="1"/>
</dbReference>
<dbReference type="PROSITE" id="PS50222">
    <property type="entry name" value="EF_HAND_2"/>
    <property type="match status" value="4"/>
</dbReference>
<dbReference type="PANTHER" id="PTHR23048">
    <property type="entry name" value="MYOSIN LIGHT CHAIN 1, 3"/>
    <property type="match status" value="1"/>
</dbReference>
<feature type="domain" description="EF-hand" evidence="3">
    <location>
        <begin position="88"/>
        <end position="123"/>
    </location>
</feature>